<dbReference type="InterPro" id="IPR011047">
    <property type="entry name" value="Quinoprotein_ADH-like_sf"/>
</dbReference>
<dbReference type="OrthoDB" id="408177at2759"/>
<feature type="region of interest" description="Disordered" evidence="1">
    <location>
        <begin position="136"/>
        <end position="159"/>
    </location>
</feature>
<sequence length="295" mass="31875">MNWISGKDEKSSFDTSNESDSESVSIHSTPSFTRNDILLCATHGKIYAIHKDSGARLWRASYPTGAVPGSTQFFPTGAMGGVVSIFITDQDRVIVGANGKTACMDLLTGAEKWVNKMKGCGYEEVGVICTPSRVLKPQRTEQQSNEESEISPPGYHERDDQEVLTEKSIVISCTRGKCMGLDLETGEELWKFNCPKGGYKIPSALVDPEGGSTTVFVGCGRQLYCLDAITGELKWHVKISNSKIGLGYMTMATPWSSRLAAEAHTAFSQFPSAQQRNEIRNRERSNGGGGGGGGG</sequence>
<keyword evidence="4" id="KW-1185">Reference proteome</keyword>
<dbReference type="AlphaFoldDB" id="A0A8H7VR56"/>
<evidence type="ECO:0000259" key="2">
    <source>
        <dbReference type="Pfam" id="PF13360"/>
    </source>
</evidence>
<reference evidence="3 4" key="1">
    <citation type="submission" date="2020-12" db="EMBL/GenBank/DDBJ databases">
        <title>Metabolic potential, ecology and presence of endohyphal bacteria is reflected in genomic diversity of Mucoromycotina.</title>
        <authorList>
            <person name="Muszewska A."/>
            <person name="Okrasinska A."/>
            <person name="Steczkiewicz K."/>
            <person name="Drgas O."/>
            <person name="Orlowska M."/>
            <person name="Perlinska-Lenart U."/>
            <person name="Aleksandrzak-Piekarczyk T."/>
            <person name="Szatraj K."/>
            <person name="Zielenkiewicz U."/>
            <person name="Pilsyk S."/>
            <person name="Malc E."/>
            <person name="Mieczkowski P."/>
            <person name="Kruszewska J.S."/>
            <person name="Biernat P."/>
            <person name="Pawlowska J."/>
        </authorList>
    </citation>
    <scope>NUCLEOTIDE SEQUENCE [LARGE SCALE GENOMIC DNA]</scope>
    <source>
        <strain evidence="3 4">CBS 142.35</strain>
    </source>
</reference>
<dbReference type="EMBL" id="JAEPRB010000050">
    <property type="protein sequence ID" value="KAG2224004.1"/>
    <property type="molecule type" value="Genomic_DNA"/>
</dbReference>
<evidence type="ECO:0000313" key="3">
    <source>
        <dbReference type="EMBL" id="KAG2224004.1"/>
    </source>
</evidence>
<protein>
    <recommendedName>
        <fullName evidence="2">Pyrrolo-quinoline quinone repeat domain-containing protein</fullName>
    </recommendedName>
</protein>
<dbReference type="PANTHER" id="PTHR34512:SF30">
    <property type="entry name" value="OUTER MEMBRANE PROTEIN ASSEMBLY FACTOR BAMB"/>
    <property type="match status" value="1"/>
</dbReference>
<organism evidence="3 4">
    <name type="scientific">Circinella minor</name>
    <dbReference type="NCBI Taxonomy" id="1195481"/>
    <lineage>
        <taxon>Eukaryota</taxon>
        <taxon>Fungi</taxon>
        <taxon>Fungi incertae sedis</taxon>
        <taxon>Mucoromycota</taxon>
        <taxon>Mucoromycotina</taxon>
        <taxon>Mucoromycetes</taxon>
        <taxon>Mucorales</taxon>
        <taxon>Lichtheimiaceae</taxon>
        <taxon>Circinella</taxon>
    </lineage>
</organism>
<evidence type="ECO:0000313" key="4">
    <source>
        <dbReference type="Proteomes" id="UP000646827"/>
    </source>
</evidence>
<dbReference type="InterPro" id="IPR018391">
    <property type="entry name" value="PQQ_b-propeller_rpt"/>
</dbReference>
<gene>
    <name evidence="3" type="ORF">INT45_009590</name>
</gene>
<dbReference type="SMART" id="SM00564">
    <property type="entry name" value="PQQ"/>
    <property type="match status" value="3"/>
</dbReference>
<feature type="compositionally biased region" description="Basic and acidic residues" evidence="1">
    <location>
        <begin position="1"/>
        <end position="12"/>
    </location>
</feature>
<dbReference type="InterPro" id="IPR002372">
    <property type="entry name" value="PQQ_rpt_dom"/>
</dbReference>
<dbReference type="Proteomes" id="UP000646827">
    <property type="component" value="Unassembled WGS sequence"/>
</dbReference>
<dbReference type="InterPro" id="IPR015943">
    <property type="entry name" value="WD40/YVTN_repeat-like_dom_sf"/>
</dbReference>
<feature type="compositionally biased region" description="Polar residues" evidence="1">
    <location>
        <begin position="13"/>
        <end position="27"/>
    </location>
</feature>
<feature type="compositionally biased region" description="Gly residues" evidence="1">
    <location>
        <begin position="286"/>
        <end position="295"/>
    </location>
</feature>
<dbReference type="Gene3D" id="2.130.10.10">
    <property type="entry name" value="YVTN repeat-like/Quinoprotein amine dehydrogenase"/>
    <property type="match status" value="2"/>
</dbReference>
<comment type="caution">
    <text evidence="3">The sequence shown here is derived from an EMBL/GenBank/DDBJ whole genome shotgun (WGS) entry which is preliminary data.</text>
</comment>
<evidence type="ECO:0000256" key="1">
    <source>
        <dbReference type="SAM" id="MobiDB-lite"/>
    </source>
</evidence>
<proteinExistence type="predicted"/>
<feature type="domain" description="Pyrrolo-quinoline quinone repeat" evidence="2">
    <location>
        <begin position="24"/>
        <end position="191"/>
    </location>
</feature>
<dbReference type="PANTHER" id="PTHR34512">
    <property type="entry name" value="CELL SURFACE PROTEIN"/>
    <property type="match status" value="1"/>
</dbReference>
<feature type="region of interest" description="Disordered" evidence="1">
    <location>
        <begin position="1"/>
        <end position="27"/>
    </location>
</feature>
<accession>A0A8H7VR56</accession>
<name>A0A8H7VR56_9FUNG</name>
<dbReference type="Pfam" id="PF13360">
    <property type="entry name" value="PQQ_2"/>
    <property type="match status" value="1"/>
</dbReference>
<feature type="region of interest" description="Disordered" evidence="1">
    <location>
        <begin position="271"/>
        <end position="295"/>
    </location>
</feature>
<dbReference type="SUPFAM" id="SSF50998">
    <property type="entry name" value="Quinoprotein alcohol dehydrogenase-like"/>
    <property type="match status" value="1"/>
</dbReference>